<gene>
    <name evidence="1" type="ORF">GKO46_02975</name>
    <name evidence="2" type="ORF">GKO48_06285</name>
</gene>
<reference evidence="3 4" key="1">
    <citation type="submission" date="2019-11" db="EMBL/GenBank/DDBJ databases">
        <authorList>
            <person name="Cho J.-C."/>
        </authorList>
    </citation>
    <scope>NUCLEOTIDE SEQUENCE [LARGE SCALE GENOMIC DNA]</scope>
    <source>
        <strain evidence="2 3">JH1073</strain>
        <strain evidence="1 4">JH702</strain>
    </source>
</reference>
<dbReference type="InterPro" id="IPR008719">
    <property type="entry name" value="N2O_reductase_NosL"/>
</dbReference>
<name>A0AAJ5ZIC9_9CHLR</name>
<evidence type="ECO:0000313" key="3">
    <source>
        <dbReference type="Proteomes" id="UP001219901"/>
    </source>
</evidence>
<dbReference type="PROSITE" id="PS51257">
    <property type="entry name" value="PROKAR_LIPOPROTEIN"/>
    <property type="match status" value="1"/>
</dbReference>
<reference evidence="3" key="3">
    <citation type="submission" date="2023-06" db="EMBL/GenBank/DDBJ databases">
        <title>Pangenomics reveal diversification of enzyme families and niche specialization in globally abundant SAR202 bacteria.</title>
        <authorList>
            <person name="Saw J.H.W."/>
        </authorList>
    </citation>
    <scope>NUCLEOTIDE SEQUENCE [LARGE SCALE GENOMIC DNA]</scope>
    <source>
        <strain evidence="3">JH1073</strain>
    </source>
</reference>
<keyword evidence="3" id="KW-1185">Reference proteome</keyword>
<dbReference type="EMBL" id="WMBE01000001">
    <property type="protein sequence ID" value="MDG0866032.1"/>
    <property type="molecule type" value="Genomic_DNA"/>
</dbReference>
<evidence type="ECO:0000313" key="1">
    <source>
        <dbReference type="EMBL" id="MDG0866032.1"/>
    </source>
</evidence>
<dbReference type="PANTHER" id="PTHR41247">
    <property type="entry name" value="HTH-TYPE TRANSCRIPTIONAL REPRESSOR YCNK"/>
    <property type="match status" value="1"/>
</dbReference>
<dbReference type="AlphaFoldDB" id="A0AAJ5ZIC9"/>
<dbReference type="SUPFAM" id="SSF160387">
    <property type="entry name" value="NosL/MerB-like"/>
    <property type="match status" value="1"/>
</dbReference>
<dbReference type="PANTHER" id="PTHR41247:SF1">
    <property type="entry name" value="HTH-TYPE TRANSCRIPTIONAL REPRESSOR YCNK"/>
    <property type="match status" value="1"/>
</dbReference>
<organism evidence="2 3">
    <name type="scientific">Candidatus Lucifugimonas marina</name>
    <dbReference type="NCBI Taxonomy" id="3038979"/>
    <lineage>
        <taxon>Bacteria</taxon>
        <taxon>Bacillati</taxon>
        <taxon>Chloroflexota</taxon>
        <taxon>Dehalococcoidia</taxon>
        <taxon>SAR202 cluster</taxon>
        <taxon>Candidatus Lucifugimonadales</taxon>
        <taxon>Candidatus Lucifugimonadaceae</taxon>
        <taxon>Candidatus Lucifugimonas</taxon>
    </lineage>
</organism>
<evidence type="ECO:0000313" key="4">
    <source>
        <dbReference type="Proteomes" id="UP001321249"/>
    </source>
</evidence>
<accession>A0AAJ5ZIC9</accession>
<sequence>MSTPKRVGILLLMIIGALSLIACQSEVDIETTPEIAYGEVICEQCGMIVSEEAQAAAYRLPDGNLRIFDDLGDMVLYHRLNGEDVHIFWVHDYQTGEWMHAPDAFFVATEDLVTPMGHGIAAFTYEAGAEHLANEHSAPIYRWDELLEAPLADLPRHID</sequence>
<evidence type="ECO:0000313" key="2">
    <source>
        <dbReference type="EMBL" id="WFG39241.1"/>
    </source>
</evidence>
<protein>
    <recommendedName>
        <fullName evidence="5">Nitrous oxide reductase accessory protein NosL</fullName>
    </recommendedName>
</protein>
<evidence type="ECO:0008006" key="5">
    <source>
        <dbReference type="Google" id="ProtNLM"/>
    </source>
</evidence>
<dbReference type="RefSeq" id="WP_342822733.1">
    <property type="nucleotide sequence ID" value="NZ_CP046146.1"/>
</dbReference>
<reference evidence="2" key="2">
    <citation type="journal article" date="2023" name="Nat. Commun.">
        <title>Cultivation of marine bacteria of the SAR202 clade.</title>
        <authorList>
            <person name="Lim Y."/>
            <person name="Seo J.H."/>
            <person name="Giovannoni S.J."/>
            <person name="Kang I."/>
            <person name="Cho J.C."/>
        </authorList>
    </citation>
    <scope>NUCLEOTIDE SEQUENCE</scope>
    <source>
        <strain evidence="2">JH1073</strain>
    </source>
</reference>
<dbReference type="EMBL" id="CP046147">
    <property type="protein sequence ID" value="WFG39241.1"/>
    <property type="molecule type" value="Genomic_DNA"/>
</dbReference>
<dbReference type="Pfam" id="PF05573">
    <property type="entry name" value="NosL"/>
    <property type="match status" value="1"/>
</dbReference>
<dbReference type="Proteomes" id="UP001219901">
    <property type="component" value="Chromosome"/>
</dbReference>
<dbReference type="Proteomes" id="UP001321249">
    <property type="component" value="Unassembled WGS sequence"/>
</dbReference>
<proteinExistence type="predicted"/>